<evidence type="ECO:0000256" key="15">
    <source>
        <dbReference type="RuleBase" id="RU003357"/>
    </source>
</evidence>
<keyword evidence="13 14" id="KW-0998">Cell outer membrane</keyword>
<keyword evidence="4 14" id="KW-1134">Transmembrane beta strand</keyword>
<organism evidence="19 20">
    <name type="scientific">Erwinia persicina</name>
    <dbReference type="NCBI Taxonomy" id="55211"/>
    <lineage>
        <taxon>Bacteria</taxon>
        <taxon>Pseudomonadati</taxon>
        <taxon>Pseudomonadota</taxon>
        <taxon>Gammaproteobacteria</taxon>
        <taxon>Enterobacterales</taxon>
        <taxon>Erwiniaceae</taxon>
        <taxon>Erwinia</taxon>
    </lineage>
</organism>
<evidence type="ECO:0000256" key="5">
    <source>
        <dbReference type="ARBA" id="ARBA00022496"/>
    </source>
</evidence>
<dbReference type="AlphaFoldDB" id="A0A4U3EV71"/>
<accession>A0A4U3EV71</accession>
<dbReference type="GO" id="GO:0009279">
    <property type="term" value="C:cell outer membrane"/>
    <property type="evidence" value="ECO:0007669"/>
    <property type="project" value="UniProtKB-SubCell"/>
</dbReference>
<keyword evidence="7 16" id="KW-0732">Signal</keyword>
<evidence type="ECO:0000256" key="16">
    <source>
        <dbReference type="SAM" id="SignalP"/>
    </source>
</evidence>
<proteinExistence type="inferred from homology"/>
<feature type="domain" description="TonB-dependent receptor-like beta-barrel" evidence="17">
    <location>
        <begin position="255"/>
        <end position="698"/>
    </location>
</feature>
<dbReference type="STRING" id="1219360.GCA_001571305_00256"/>
<evidence type="ECO:0000256" key="12">
    <source>
        <dbReference type="ARBA" id="ARBA00023170"/>
    </source>
</evidence>
<dbReference type="GO" id="GO:0038023">
    <property type="term" value="F:signaling receptor activity"/>
    <property type="evidence" value="ECO:0007669"/>
    <property type="project" value="InterPro"/>
</dbReference>
<dbReference type="CDD" id="cd01347">
    <property type="entry name" value="ligand_gated_channel"/>
    <property type="match status" value="1"/>
</dbReference>
<dbReference type="InterPro" id="IPR036942">
    <property type="entry name" value="Beta-barrel_TonB_sf"/>
</dbReference>
<evidence type="ECO:0000259" key="17">
    <source>
        <dbReference type="Pfam" id="PF00593"/>
    </source>
</evidence>
<protein>
    <submittedName>
        <fullName evidence="19">TonB-dependent siderophore receptor</fullName>
    </submittedName>
</protein>
<evidence type="ECO:0000313" key="19">
    <source>
        <dbReference type="EMBL" id="TKJ83802.1"/>
    </source>
</evidence>
<evidence type="ECO:0000256" key="13">
    <source>
        <dbReference type="ARBA" id="ARBA00023237"/>
    </source>
</evidence>
<keyword evidence="10 15" id="KW-0798">TonB box</keyword>
<dbReference type="PANTHER" id="PTHR32552:SF68">
    <property type="entry name" value="FERRICHROME OUTER MEMBRANE TRANSPORTER_PHAGE RECEPTOR"/>
    <property type="match status" value="1"/>
</dbReference>
<sequence>MFNKIKKQATPGIAAFSDKYSTRLLLASALLMAPAVQAATGADSTMTVTAESQESVTAPNKGIVAKASASGTKTATALRKTPQSISVVTRDQMDDQDARSVADALSYTSGVVATYRGNSNRNDEVISRGFRYAPKLLDGLHFGLSSENGGAGQLDPWLLERVELVHGPASVLYGQVSPGGLVLMTSKRPTAESIHEVQLSTGNRHYGEAAFDFGGKLNDDNTLFYRLNGIGSTQNEFVKNSKQQRMAIAPALTWLPNEDTSFTLLTSYQDDPKAGSRNFLPRAGTLYPTAAGYVPYDLNVSDSDFAKSKRQQTSIGYSLEHSFNEAVSFTQNLRYTHRNEDYKYLVYNVDDGDHTLTRMAQHETEMTNEFNVDNQLKAVFDTGEVLHTVLTGFDYRYSHINSKMYRDYGSSYPMDWRTQSRVDVDESLLALATNNKKTLNQYGVYLQDQLEWNNWNLLLSGRNDWSQVRNQDLTTGGSDITYNDSAFTGRAGLLYAFDNGISPYVSYSTSFEPVLEQAAPGADPLKPTTGEQTEVGVKFQPKGVDAMMTVSWFDINQKNVSSYNRLTNAYEQIGKVNSQGVETELHIQPTPEIKLIAAYTYTDVVTKRSTDPDEVGHSPNAIPRHAASAWGSYSFLNGALNGLTVGTGVRYVGKAPGDDIGEYTVPHYTLYDAMVKYDLGQAVTALKGTTLQFNAQNLTDKHYVSSCAGQYACFYGAGRTFVASVNYRW</sequence>
<evidence type="ECO:0000256" key="3">
    <source>
        <dbReference type="ARBA" id="ARBA00022448"/>
    </source>
</evidence>
<dbReference type="InterPro" id="IPR000531">
    <property type="entry name" value="Beta-barrel_TonB"/>
</dbReference>
<feature type="signal peptide" evidence="16">
    <location>
        <begin position="1"/>
        <end position="38"/>
    </location>
</feature>
<keyword evidence="3 14" id="KW-0813">Transport</keyword>
<dbReference type="GO" id="GO:0015891">
    <property type="term" value="P:siderophore transport"/>
    <property type="evidence" value="ECO:0007669"/>
    <property type="project" value="InterPro"/>
</dbReference>
<dbReference type="InterPro" id="IPR012910">
    <property type="entry name" value="Plug_dom"/>
</dbReference>
<dbReference type="InterPro" id="IPR010105">
    <property type="entry name" value="TonB_sidphr_rcpt"/>
</dbReference>
<dbReference type="InterPro" id="IPR039426">
    <property type="entry name" value="TonB-dep_rcpt-like"/>
</dbReference>
<evidence type="ECO:0000256" key="1">
    <source>
        <dbReference type="ARBA" id="ARBA00004571"/>
    </source>
</evidence>
<dbReference type="PROSITE" id="PS52016">
    <property type="entry name" value="TONB_DEPENDENT_REC_3"/>
    <property type="match status" value="1"/>
</dbReference>
<keyword evidence="12 19" id="KW-0675">Receptor</keyword>
<evidence type="ECO:0000256" key="2">
    <source>
        <dbReference type="ARBA" id="ARBA00009810"/>
    </source>
</evidence>
<keyword evidence="9" id="KW-0406">Ion transport</keyword>
<dbReference type="OrthoDB" id="127311at2"/>
<dbReference type="Pfam" id="PF07715">
    <property type="entry name" value="Plug"/>
    <property type="match status" value="1"/>
</dbReference>
<evidence type="ECO:0000256" key="4">
    <source>
        <dbReference type="ARBA" id="ARBA00022452"/>
    </source>
</evidence>
<comment type="subcellular location">
    <subcellularLocation>
        <location evidence="1 14">Cell outer membrane</location>
        <topology evidence="1 14">Multi-pass membrane protein</topology>
    </subcellularLocation>
</comment>
<comment type="caution">
    <text evidence="19">The sequence shown here is derived from an EMBL/GenBank/DDBJ whole genome shotgun (WGS) entry which is preliminary data.</text>
</comment>
<name>A0A4U3EV71_9GAMM</name>
<dbReference type="GO" id="GO:0015344">
    <property type="term" value="F:siderophore uptake transmembrane transporter activity"/>
    <property type="evidence" value="ECO:0007669"/>
    <property type="project" value="UniProtKB-ARBA"/>
</dbReference>
<evidence type="ECO:0000256" key="10">
    <source>
        <dbReference type="ARBA" id="ARBA00023077"/>
    </source>
</evidence>
<dbReference type="SUPFAM" id="SSF56935">
    <property type="entry name" value="Porins"/>
    <property type="match status" value="1"/>
</dbReference>
<keyword evidence="11 14" id="KW-0472">Membrane</keyword>
<gene>
    <name evidence="19" type="ORF">EpCFBP13511_22090</name>
</gene>
<feature type="domain" description="TonB-dependent receptor plug" evidence="18">
    <location>
        <begin position="78"/>
        <end position="180"/>
    </location>
</feature>
<keyword evidence="8" id="KW-0408">Iron</keyword>
<feature type="chain" id="PRO_5020712628" evidence="16">
    <location>
        <begin position="39"/>
        <end position="729"/>
    </location>
</feature>
<dbReference type="Gene3D" id="2.170.130.10">
    <property type="entry name" value="TonB-dependent receptor, plug domain"/>
    <property type="match status" value="1"/>
</dbReference>
<comment type="similarity">
    <text evidence="2 14 15">Belongs to the TonB-dependent receptor family.</text>
</comment>
<evidence type="ECO:0000256" key="6">
    <source>
        <dbReference type="ARBA" id="ARBA00022692"/>
    </source>
</evidence>
<evidence type="ECO:0000256" key="11">
    <source>
        <dbReference type="ARBA" id="ARBA00023136"/>
    </source>
</evidence>
<dbReference type="EMBL" id="QGAC01000032">
    <property type="protein sequence ID" value="TKJ83802.1"/>
    <property type="molecule type" value="Genomic_DNA"/>
</dbReference>
<dbReference type="NCBIfam" id="TIGR01783">
    <property type="entry name" value="TonB-siderophor"/>
    <property type="match status" value="1"/>
</dbReference>
<evidence type="ECO:0000259" key="18">
    <source>
        <dbReference type="Pfam" id="PF07715"/>
    </source>
</evidence>
<dbReference type="FunFam" id="2.170.130.10:FF:000001">
    <property type="entry name" value="Catecholate siderophore TonB-dependent receptor"/>
    <property type="match status" value="1"/>
</dbReference>
<dbReference type="RefSeq" id="WP_137270094.1">
    <property type="nucleotide sequence ID" value="NZ_QGAC01000032.1"/>
</dbReference>
<dbReference type="Pfam" id="PF00593">
    <property type="entry name" value="TonB_dep_Rec_b-barrel"/>
    <property type="match status" value="1"/>
</dbReference>
<dbReference type="Proteomes" id="UP000306393">
    <property type="component" value="Unassembled WGS sequence"/>
</dbReference>
<reference evidence="19 20" key="1">
    <citation type="journal article" date="2019" name="Sci. Rep.">
        <title>Differences in resource use lead to coexistence of seed-transmitted microbial populations.</title>
        <authorList>
            <person name="Torres-Cortes G."/>
            <person name="Garcia B.J."/>
            <person name="Compant S."/>
            <person name="Rezki S."/>
            <person name="Jones P."/>
            <person name="Preveaux A."/>
            <person name="Briand M."/>
            <person name="Roulet A."/>
            <person name="Bouchez O."/>
            <person name="Jacobson D."/>
            <person name="Barret M."/>
        </authorList>
    </citation>
    <scope>NUCLEOTIDE SEQUENCE [LARGE SCALE GENOMIC DNA]</scope>
    <source>
        <strain evidence="19 20">CFBP13511</strain>
    </source>
</reference>
<evidence type="ECO:0000256" key="9">
    <source>
        <dbReference type="ARBA" id="ARBA00023065"/>
    </source>
</evidence>
<dbReference type="InterPro" id="IPR037066">
    <property type="entry name" value="Plug_dom_sf"/>
</dbReference>
<evidence type="ECO:0000313" key="20">
    <source>
        <dbReference type="Proteomes" id="UP000306393"/>
    </source>
</evidence>
<keyword evidence="5" id="KW-0410">Iron transport</keyword>
<evidence type="ECO:0000256" key="14">
    <source>
        <dbReference type="PROSITE-ProRule" id="PRU01360"/>
    </source>
</evidence>
<keyword evidence="6 14" id="KW-0812">Transmembrane</keyword>
<dbReference type="Gene3D" id="2.40.170.20">
    <property type="entry name" value="TonB-dependent receptor, beta-barrel domain"/>
    <property type="match status" value="1"/>
</dbReference>
<evidence type="ECO:0000256" key="8">
    <source>
        <dbReference type="ARBA" id="ARBA00023004"/>
    </source>
</evidence>
<dbReference type="PANTHER" id="PTHR32552">
    <property type="entry name" value="FERRICHROME IRON RECEPTOR-RELATED"/>
    <property type="match status" value="1"/>
</dbReference>
<evidence type="ECO:0000256" key="7">
    <source>
        <dbReference type="ARBA" id="ARBA00022729"/>
    </source>
</evidence>